<proteinExistence type="predicted"/>
<gene>
    <name evidence="2" type="ORF">UFOVP170_33</name>
    <name evidence="1" type="ORF">UFOVP73_11</name>
</gene>
<evidence type="ECO:0000313" key="1">
    <source>
        <dbReference type="EMBL" id="CAB4126086.1"/>
    </source>
</evidence>
<organism evidence="1">
    <name type="scientific">uncultured Caudovirales phage</name>
    <dbReference type="NCBI Taxonomy" id="2100421"/>
    <lineage>
        <taxon>Viruses</taxon>
        <taxon>Duplodnaviria</taxon>
        <taxon>Heunggongvirae</taxon>
        <taxon>Uroviricota</taxon>
        <taxon>Caudoviricetes</taxon>
        <taxon>Peduoviridae</taxon>
        <taxon>Maltschvirus</taxon>
        <taxon>Maltschvirus maltsch</taxon>
    </lineage>
</organism>
<name>A0A6J5KYM5_9CAUD</name>
<accession>A0A6J5KYM5</accession>
<reference evidence="1" key="1">
    <citation type="submission" date="2020-04" db="EMBL/GenBank/DDBJ databases">
        <authorList>
            <person name="Chiriac C."/>
            <person name="Salcher M."/>
            <person name="Ghai R."/>
            <person name="Kavagutti S V."/>
        </authorList>
    </citation>
    <scope>NUCLEOTIDE SEQUENCE</scope>
</reference>
<evidence type="ECO:0000313" key="2">
    <source>
        <dbReference type="EMBL" id="CAB5194931.1"/>
    </source>
</evidence>
<sequence>MNIITNLTARIEEYRATNKQPCKNYSTQEAAEKATAKMAGDAAKYFTRPNEQIRSANYVVFYVEAWGRWVGCIDMSELLGRKTSTGGYVGFCKSFFTY</sequence>
<dbReference type="EMBL" id="LR796192">
    <property type="protein sequence ID" value="CAB4126086.1"/>
    <property type="molecule type" value="Genomic_DNA"/>
</dbReference>
<dbReference type="EMBL" id="LR798218">
    <property type="protein sequence ID" value="CAB5194931.1"/>
    <property type="molecule type" value="Genomic_DNA"/>
</dbReference>
<protein>
    <submittedName>
        <fullName evidence="1">Uncharacterized protein</fullName>
    </submittedName>
</protein>